<gene>
    <name evidence="7" type="ORF">PROFUN_00231</name>
</gene>
<dbReference type="SUPFAM" id="SSF48179">
    <property type="entry name" value="6-phosphogluconate dehydrogenase C-terminal domain-like"/>
    <property type="match status" value="1"/>
</dbReference>
<feature type="active site" evidence="4">
    <location>
        <position position="182"/>
    </location>
</feature>
<comment type="similarity">
    <text evidence="1">Belongs to the HIBADH-related family. NP60 subfamily.</text>
</comment>
<dbReference type="Gene3D" id="1.10.1040.10">
    <property type="entry name" value="N-(1-d-carboxylethyl)-l-norvaline Dehydrogenase, domain 2"/>
    <property type="match status" value="1"/>
</dbReference>
<name>A0A2P6NXS4_9EUKA</name>
<dbReference type="Pfam" id="PF14833">
    <property type="entry name" value="NAD_binding_11"/>
    <property type="match status" value="1"/>
</dbReference>
<evidence type="ECO:0000256" key="4">
    <source>
        <dbReference type="PIRSR" id="PIRSR000103-1"/>
    </source>
</evidence>
<dbReference type="InParanoid" id="A0A2P6NXS4"/>
<dbReference type="InterPro" id="IPR029154">
    <property type="entry name" value="HIBADH-like_NADP-bd"/>
</dbReference>
<protein>
    <submittedName>
        <fullName evidence="7">Uncharacterized protein</fullName>
    </submittedName>
</protein>
<keyword evidence="8" id="KW-1185">Reference proteome</keyword>
<comment type="caution">
    <text evidence="7">The sequence shown here is derived from an EMBL/GenBank/DDBJ whole genome shotgun (WGS) entry which is preliminary data.</text>
</comment>
<keyword evidence="2" id="KW-0560">Oxidoreductase</keyword>
<accession>A0A2P6NXS4</accession>
<evidence type="ECO:0000313" key="8">
    <source>
        <dbReference type="Proteomes" id="UP000241769"/>
    </source>
</evidence>
<dbReference type="PANTHER" id="PTHR43580">
    <property type="entry name" value="OXIDOREDUCTASE GLYR1-RELATED"/>
    <property type="match status" value="1"/>
</dbReference>
<dbReference type="EMBL" id="MDYQ01000007">
    <property type="protein sequence ID" value="PRP88763.1"/>
    <property type="molecule type" value="Genomic_DNA"/>
</dbReference>
<proteinExistence type="inferred from homology"/>
<sequence length="317" mass="34924">MEETAECLAFIGIGWMGSGMAINLQKSLATEGRQLLIHNRTRTNEQVEATEKAGAKYVSLEEIASQADIIMTCLANDDAAMSVFNQLQSFLEANGRKGIIFAEMSTLSPKTIEQLSQMVEPTHHFTCCPIFGPPAAAASATLLVLLSGRQDIREKLRSLFVPTIGRAALDLGEDITKASKMKLVGNYFILSLQSIIAEGLTLGEKCGLGEEQVVDYLEAFFPNTVLPVYAKRMNRNEFLVDPSTDKKAPFAVSLARKDAGHIQELGREYNCPLQAVELTDKRLAQVAEEHSDTWDVTSVIVPVREASQLPYERKKQE</sequence>
<reference evidence="7 8" key="1">
    <citation type="journal article" date="2018" name="Genome Biol. Evol.">
        <title>Multiple Roots of Fruiting Body Formation in Amoebozoa.</title>
        <authorList>
            <person name="Hillmann F."/>
            <person name="Forbes G."/>
            <person name="Novohradska S."/>
            <person name="Ferling I."/>
            <person name="Riege K."/>
            <person name="Groth M."/>
            <person name="Westermann M."/>
            <person name="Marz M."/>
            <person name="Spaller T."/>
            <person name="Winckler T."/>
            <person name="Schaap P."/>
            <person name="Glockner G."/>
        </authorList>
    </citation>
    <scope>NUCLEOTIDE SEQUENCE [LARGE SCALE GENOMIC DNA]</scope>
    <source>
        <strain evidence="7 8">Jena</strain>
    </source>
</reference>
<evidence type="ECO:0000259" key="5">
    <source>
        <dbReference type="Pfam" id="PF03446"/>
    </source>
</evidence>
<dbReference type="InterPro" id="IPR013328">
    <property type="entry name" value="6PGD_dom2"/>
</dbReference>
<dbReference type="InterPro" id="IPR008927">
    <property type="entry name" value="6-PGluconate_DH-like_C_sf"/>
</dbReference>
<feature type="domain" description="6-phosphogluconate dehydrogenase NADP-binding" evidence="5">
    <location>
        <begin position="8"/>
        <end position="160"/>
    </location>
</feature>
<dbReference type="InterPro" id="IPR006115">
    <property type="entry name" value="6PGDH_NADP-bd"/>
</dbReference>
<evidence type="ECO:0000256" key="1">
    <source>
        <dbReference type="ARBA" id="ARBA00007598"/>
    </source>
</evidence>
<keyword evidence="3" id="KW-0520">NAD</keyword>
<evidence type="ECO:0000256" key="2">
    <source>
        <dbReference type="ARBA" id="ARBA00023002"/>
    </source>
</evidence>
<dbReference type="OrthoDB" id="435038at2759"/>
<dbReference type="GO" id="GO:0051287">
    <property type="term" value="F:NAD binding"/>
    <property type="evidence" value="ECO:0007669"/>
    <property type="project" value="InterPro"/>
</dbReference>
<dbReference type="Proteomes" id="UP000241769">
    <property type="component" value="Unassembled WGS sequence"/>
</dbReference>
<feature type="domain" description="3-hydroxyisobutyrate dehydrogenase-like NAD-binding" evidence="6">
    <location>
        <begin position="178"/>
        <end position="300"/>
    </location>
</feature>
<evidence type="ECO:0000313" key="7">
    <source>
        <dbReference type="EMBL" id="PRP88763.1"/>
    </source>
</evidence>
<dbReference type="GO" id="GO:0050661">
    <property type="term" value="F:NADP binding"/>
    <property type="evidence" value="ECO:0007669"/>
    <property type="project" value="InterPro"/>
</dbReference>
<dbReference type="InterPro" id="IPR036291">
    <property type="entry name" value="NAD(P)-bd_dom_sf"/>
</dbReference>
<dbReference type="GO" id="GO:0016491">
    <property type="term" value="F:oxidoreductase activity"/>
    <property type="evidence" value="ECO:0007669"/>
    <property type="project" value="UniProtKB-KW"/>
</dbReference>
<evidence type="ECO:0000259" key="6">
    <source>
        <dbReference type="Pfam" id="PF14833"/>
    </source>
</evidence>
<dbReference type="SUPFAM" id="SSF51735">
    <property type="entry name" value="NAD(P)-binding Rossmann-fold domains"/>
    <property type="match status" value="1"/>
</dbReference>
<evidence type="ECO:0000256" key="3">
    <source>
        <dbReference type="ARBA" id="ARBA00023027"/>
    </source>
</evidence>
<organism evidence="7 8">
    <name type="scientific">Planoprotostelium fungivorum</name>
    <dbReference type="NCBI Taxonomy" id="1890364"/>
    <lineage>
        <taxon>Eukaryota</taxon>
        <taxon>Amoebozoa</taxon>
        <taxon>Evosea</taxon>
        <taxon>Variosea</taxon>
        <taxon>Cavosteliida</taxon>
        <taxon>Cavosteliaceae</taxon>
        <taxon>Planoprotostelium</taxon>
    </lineage>
</organism>
<dbReference type="PANTHER" id="PTHR43580:SF8">
    <property type="entry name" value="6-PHOSPHOGLUCONATE DEHYDROGENASE NADP-BINDING DOMAIN-CONTAINING PROTEIN-RELATED"/>
    <property type="match status" value="1"/>
</dbReference>
<dbReference type="AlphaFoldDB" id="A0A2P6NXS4"/>
<dbReference type="STRING" id="1890364.A0A2P6NXS4"/>
<dbReference type="InterPro" id="IPR051265">
    <property type="entry name" value="HIBADH-related_NP60_sf"/>
</dbReference>
<dbReference type="Pfam" id="PF03446">
    <property type="entry name" value="NAD_binding_2"/>
    <property type="match status" value="1"/>
</dbReference>
<dbReference type="PIRSF" id="PIRSF000103">
    <property type="entry name" value="HIBADH"/>
    <property type="match status" value="1"/>
</dbReference>
<dbReference type="InterPro" id="IPR015815">
    <property type="entry name" value="HIBADH-related"/>
</dbReference>
<dbReference type="Gene3D" id="3.40.50.720">
    <property type="entry name" value="NAD(P)-binding Rossmann-like Domain"/>
    <property type="match status" value="1"/>
</dbReference>